<proteinExistence type="predicted"/>
<dbReference type="CDD" id="cd00090">
    <property type="entry name" value="HTH_ARSR"/>
    <property type="match status" value="1"/>
</dbReference>
<evidence type="ECO:0000259" key="1">
    <source>
        <dbReference type="Pfam" id="PF19361"/>
    </source>
</evidence>
<sequence>MTRKGCSRSRKVCLQRSDLRLGGVPQFALTAQDMAHTRFAFSPLWECVASVRVLKDPGGHAVHLPWAKRAQQRISQAGLDIRLLGDLVPDRQLPAFLTPTPSTPVPDLEHELDVLRDVPARVVRRDLDTMDSYGSGGLAKFYRDPAKGLERLASLIEAYWALVLEPCWRRISALLEAEVLHRARLLAEHGAERLLDDLSPMVAWHEGALTVAHAHLHAVHPLGARGLVLVPSAFAWPKVYSKTDPRWQPVLRYPARGLAGLWDEGGAAAPRELAAVVGRGRAILLTELAAPVATSELAARTRMTPAAVRGQLTTLRAAGLVSAQKVGRETLYVRTGAADGLVASGGEVDC</sequence>
<dbReference type="Proteomes" id="UP000199515">
    <property type="component" value="Unassembled WGS sequence"/>
</dbReference>
<keyword evidence="3" id="KW-1185">Reference proteome</keyword>
<dbReference type="SUPFAM" id="SSF46785">
    <property type="entry name" value="Winged helix' DNA-binding domain"/>
    <property type="match status" value="1"/>
</dbReference>
<gene>
    <name evidence="2" type="ORF">SAMN05421504_101321</name>
</gene>
<evidence type="ECO:0000313" key="2">
    <source>
        <dbReference type="EMBL" id="SDW34397.1"/>
    </source>
</evidence>
<evidence type="ECO:0000313" key="3">
    <source>
        <dbReference type="Proteomes" id="UP000199515"/>
    </source>
</evidence>
<dbReference type="AlphaFoldDB" id="A0A1H2SS93"/>
<dbReference type="InterPro" id="IPR011991">
    <property type="entry name" value="ArsR-like_HTH"/>
</dbReference>
<feature type="domain" description="DUF5937" evidence="1">
    <location>
        <begin position="142"/>
        <end position="256"/>
    </location>
</feature>
<reference evidence="2 3" key="1">
    <citation type="submission" date="2016-10" db="EMBL/GenBank/DDBJ databases">
        <authorList>
            <person name="de Groot N.N."/>
        </authorList>
    </citation>
    <scope>NUCLEOTIDE SEQUENCE [LARGE SCALE GENOMIC DNA]</scope>
    <source>
        <strain evidence="2 3">CPCC 202699</strain>
    </source>
</reference>
<dbReference type="InterPro" id="IPR036390">
    <property type="entry name" value="WH_DNA-bd_sf"/>
</dbReference>
<dbReference type="STRING" id="589385.SAMN05421504_101321"/>
<protein>
    <recommendedName>
        <fullName evidence="1">DUF5937 domain-containing protein</fullName>
    </recommendedName>
</protein>
<dbReference type="Pfam" id="PF19361">
    <property type="entry name" value="DUF5937"/>
    <property type="match status" value="1"/>
</dbReference>
<dbReference type="InterPro" id="IPR036388">
    <property type="entry name" value="WH-like_DNA-bd_sf"/>
</dbReference>
<name>A0A1H2SS93_9PSEU</name>
<dbReference type="Gene3D" id="1.10.10.10">
    <property type="entry name" value="Winged helix-like DNA-binding domain superfamily/Winged helix DNA-binding domain"/>
    <property type="match status" value="1"/>
</dbReference>
<dbReference type="EMBL" id="FNON01000001">
    <property type="protein sequence ID" value="SDW34397.1"/>
    <property type="molecule type" value="Genomic_DNA"/>
</dbReference>
<dbReference type="InterPro" id="IPR045981">
    <property type="entry name" value="DUF5937"/>
</dbReference>
<accession>A0A1H2SS93</accession>
<organism evidence="2 3">
    <name type="scientific">Amycolatopsis xylanica</name>
    <dbReference type="NCBI Taxonomy" id="589385"/>
    <lineage>
        <taxon>Bacteria</taxon>
        <taxon>Bacillati</taxon>
        <taxon>Actinomycetota</taxon>
        <taxon>Actinomycetes</taxon>
        <taxon>Pseudonocardiales</taxon>
        <taxon>Pseudonocardiaceae</taxon>
        <taxon>Amycolatopsis</taxon>
    </lineage>
</organism>